<dbReference type="Proteomes" id="UP000324832">
    <property type="component" value="Unassembled WGS sequence"/>
</dbReference>
<dbReference type="AlphaFoldDB" id="A0A5E4R6Z2"/>
<dbReference type="PANTHER" id="PTHR13554">
    <property type="entry name" value="26S PROTEASOME NON-ATPASE REGULATORY SUBUNIT 5-RELATED"/>
    <property type="match status" value="1"/>
</dbReference>
<dbReference type="EMBL" id="FZQP02006931">
    <property type="protein sequence ID" value="VVD05110.1"/>
    <property type="molecule type" value="Genomic_DNA"/>
</dbReference>
<dbReference type="SUPFAM" id="SSF48371">
    <property type="entry name" value="ARM repeat"/>
    <property type="match status" value="1"/>
</dbReference>
<comment type="similarity">
    <text evidence="1">Belongs to the proteasome subunit S5B/HSM3 family.</text>
</comment>
<evidence type="ECO:0000313" key="3">
    <source>
        <dbReference type="EMBL" id="VVD05110.1"/>
    </source>
</evidence>
<evidence type="ECO:0000313" key="4">
    <source>
        <dbReference type="Proteomes" id="UP000324832"/>
    </source>
</evidence>
<dbReference type="GO" id="GO:0043248">
    <property type="term" value="P:proteasome assembly"/>
    <property type="evidence" value="ECO:0007669"/>
    <property type="project" value="InterPro"/>
</dbReference>
<dbReference type="Pfam" id="PF10508">
    <property type="entry name" value="Proteasom_PSMB"/>
    <property type="match status" value="1"/>
</dbReference>
<dbReference type="PANTHER" id="PTHR13554:SF10">
    <property type="entry name" value="26S PROTEASOME NON-ATPASE REGULATORY SUBUNIT 5"/>
    <property type="match status" value="1"/>
</dbReference>
<dbReference type="GO" id="GO:0005829">
    <property type="term" value="C:cytosol"/>
    <property type="evidence" value="ECO:0007669"/>
    <property type="project" value="TreeGrafter"/>
</dbReference>
<name>A0A5E4R6Z2_9NEOP</name>
<evidence type="ECO:0000256" key="2">
    <source>
        <dbReference type="ARBA" id="ARBA00014933"/>
    </source>
</evidence>
<gene>
    <name evidence="3" type="ORF">LSINAPIS_LOCUS14718</name>
</gene>
<dbReference type="InterPro" id="IPR016024">
    <property type="entry name" value="ARM-type_fold"/>
</dbReference>
<dbReference type="Gene3D" id="1.25.10.10">
    <property type="entry name" value="Leucine-rich Repeat Variant"/>
    <property type="match status" value="2"/>
</dbReference>
<reference evidence="3 4" key="1">
    <citation type="submission" date="2017-07" db="EMBL/GenBank/DDBJ databases">
        <authorList>
            <person name="Talla V."/>
            <person name="Backstrom N."/>
        </authorList>
    </citation>
    <scope>NUCLEOTIDE SEQUENCE [LARGE SCALE GENOMIC DNA]</scope>
</reference>
<evidence type="ECO:0000256" key="1">
    <source>
        <dbReference type="ARBA" id="ARBA00006823"/>
    </source>
</evidence>
<organism evidence="3 4">
    <name type="scientific">Leptidea sinapis</name>
    <dbReference type="NCBI Taxonomy" id="189913"/>
    <lineage>
        <taxon>Eukaryota</taxon>
        <taxon>Metazoa</taxon>
        <taxon>Ecdysozoa</taxon>
        <taxon>Arthropoda</taxon>
        <taxon>Hexapoda</taxon>
        <taxon>Insecta</taxon>
        <taxon>Pterygota</taxon>
        <taxon>Neoptera</taxon>
        <taxon>Endopterygota</taxon>
        <taxon>Lepidoptera</taxon>
        <taxon>Glossata</taxon>
        <taxon>Ditrysia</taxon>
        <taxon>Papilionoidea</taxon>
        <taxon>Pieridae</taxon>
        <taxon>Dismorphiinae</taxon>
        <taxon>Leptidea</taxon>
    </lineage>
</organism>
<protein>
    <recommendedName>
        <fullName evidence="2">26S proteasome non-ATPase regulatory subunit 5</fullName>
    </recommendedName>
</protein>
<proteinExistence type="inferred from homology"/>
<sequence>MTSIDQYRIFIDNLQNEDQRPQALNDLKTLLSFTSPSEAMPVIRDVGIAKILECLNVTDKTHLDLTCEVLKICFDMFDAGDVVRNYISYMMYLLRHDKSCVRQLAIDVIYKAIASDVTKLPVPNYIDVFVAVSQMVCEKDVAIANKAILITSHLPDEAYPKVLEEMQIALQCNSSSKCNAFEIFVNISTKSQELFALCASQGYFDFMVKELESDDILYQLNILELLSQLIEKPYAMSYFVKHGALRKIVGFLQELRNNQLGGLLTTGYIKFFGCVTYHYSKEVIKEYPMILEYIFESFDSADQSLLPVVLDTLGIIGSTMEGKLCLVAYGSIYTQTIEKVAEIIKNSPSELKLRALNCFVNLIGVEQDPVARSKPIDHRVTLMTREWFRSLSKQPSAAELLFELCKNPFPDLKFAAFNLLDAVCQHQWGEELVANTAGFIEFLLDRTMDNKKELKEVKYDIIKRLSTSSAFDDNTILKLQTYVDQGPFYSEPQLEVAMEDD</sequence>
<keyword evidence="4" id="KW-1185">Reference proteome</keyword>
<accession>A0A5E4R6Z2</accession>
<dbReference type="InterPro" id="IPR011989">
    <property type="entry name" value="ARM-like"/>
</dbReference>
<dbReference type="InterPro" id="IPR019538">
    <property type="entry name" value="PSMD5"/>
</dbReference>